<dbReference type="FunFam" id="3.30.70.20:FF:000044">
    <property type="entry name" value="Ion-translocating oxidoreductase complex subunit C"/>
    <property type="match status" value="1"/>
</dbReference>
<feature type="domain" description="4Fe-4S ferredoxin-type" evidence="10">
    <location>
        <begin position="366"/>
        <end position="396"/>
    </location>
</feature>
<accession>A0A368NJT9</accession>
<keyword evidence="6 8" id="KW-0408">Iron</keyword>
<evidence type="ECO:0000256" key="9">
    <source>
        <dbReference type="SAM" id="MobiDB-lite"/>
    </source>
</evidence>
<feature type="compositionally biased region" description="Basic and acidic residues" evidence="9">
    <location>
        <begin position="535"/>
        <end position="551"/>
    </location>
</feature>
<evidence type="ECO:0000313" key="12">
    <source>
        <dbReference type="Proteomes" id="UP000252558"/>
    </source>
</evidence>
<dbReference type="InterPro" id="IPR026902">
    <property type="entry name" value="RnfC_N"/>
</dbReference>
<keyword evidence="5 8" id="KW-0249">Electron transport</keyword>
<feature type="region of interest" description="Disordered" evidence="9">
    <location>
        <begin position="682"/>
        <end position="753"/>
    </location>
</feature>
<dbReference type="HAMAP" id="MF_00461">
    <property type="entry name" value="RsxC_RnfC"/>
    <property type="match status" value="1"/>
</dbReference>
<sequence>METTFELVKEGKLWDFPGGIHPPIRKEVSTAHPIKRFPLPDHLYLPLKQHIGRGGRLLVAVGDSVKKGQQLTTGEQGALPIHAPTSGKVEAITDYPSAHPSALPEPTLVMRPDGDEAWVTKTPIDNPLQQPAKRLIQHIADAGIAGLGGAGFPAARKLSGAPEEIEFLIINGAECEPYISCDDMLMREHAREIALGIELLVHILRPKLVLVGIEDDKQQAITAITEATSTLNVEVRAIPTKYPSGGEKQLVQLLTGREVPSDGLPYDAGVVMHNVGTTFAIKRAIYDGEPLLERVVTVTGDAVGQPGNYWAHFGTPVRHLLEQANYQSKHGRRIIMGGPMMGFTLPHANIPLVKISNCILAPSENELPLAGKEMPCIRCGQCADACPASLLPQQLFWYSSHHELEKAREYKLFDCIECGACAYVCPSEIPLVHYYRKAKSELRQHDADALKSEKARIRFEARNERLEQEKLAREAKHREAVAKRQAAVAGRQGAQDAVAAALARVKSKQTTEVADAKASVDAQGNLVPDNQQAIDAREQRKAQAAQRRAEKVAQSSQKDSSATTDAAHSADNTKTTVAAAVARAKAKAEARKEAQDNKEVASNNEVVDNARTANEAMDAKKAAVAAAVARAKAKAEAKKSNDAAQIAEADSTQNTATAATIEDSDAAKAAKKAAVAAAVARAKAKAEAKKQAQYTADEPSNSDVKQDEPDSKQAAIAAAVAKAKAKALARQEAQKNQQAASSEQATDDSPGDK</sequence>
<feature type="binding site" evidence="8">
    <location>
        <position position="386"/>
    </location>
    <ligand>
        <name>[4Fe-4S] cluster</name>
        <dbReference type="ChEBI" id="CHEBI:49883"/>
        <label>2</label>
    </ligand>
</feature>
<dbReference type="InterPro" id="IPR019554">
    <property type="entry name" value="Soluble_ligand-bd"/>
</dbReference>
<comment type="subunit">
    <text evidence="8">The complex is composed of six subunits: RnfA, RnfB, RnfC, RnfD, RnfE and RnfG.</text>
</comment>
<feature type="compositionally biased region" description="Basic and acidic residues" evidence="9">
    <location>
        <begin position="588"/>
        <end position="599"/>
    </location>
</feature>
<dbReference type="OrthoDB" id="9767754at2"/>
<keyword evidence="8" id="KW-0997">Cell inner membrane</keyword>
<feature type="domain" description="4Fe-4S ferredoxin-type" evidence="10">
    <location>
        <begin position="406"/>
        <end position="435"/>
    </location>
</feature>
<keyword evidence="8" id="KW-1003">Cell membrane</keyword>
<keyword evidence="3 8" id="KW-0479">Metal-binding</keyword>
<keyword evidence="2 8" id="KW-0004">4Fe-4S</keyword>
<dbReference type="PANTHER" id="PTHR43034:SF2">
    <property type="entry name" value="ION-TRANSLOCATING OXIDOREDUCTASE COMPLEX SUBUNIT C"/>
    <property type="match status" value="1"/>
</dbReference>
<comment type="function">
    <text evidence="8">Part of a membrane-bound complex that couples electron transfer with translocation of ions across the membrane.</text>
</comment>
<comment type="subcellular location">
    <subcellularLocation>
        <location evidence="8">Cell inner membrane</location>
        <topology evidence="8">Peripheral membrane protein</topology>
    </subcellularLocation>
</comment>
<dbReference type="GO" id="GO:0022900">
    <property type="term" value="P:electron transport chain"/>
    <property type="evidence" value="ECO:0007669"/>
    <property type="project" value="UniProtKB-UniRule"/>
</dbReference>
<comment type="caution">
    <text evidence="11">The sequence shown here is derived from an EMBL/GenBank/DDBJ whole genome shotgun (WGS) entry which is preliminary data.</text>
</comment>
<dbReference type="InterPro" id="IPR011538">
    <property type="entry name" value="Nuo51_FMN-bd"/>
</dbReference>
<keyword evidence="8" id="KW-1278">Translocase</keyword>
<dbReference type="EC" id="7.-.-.-" evidence="8"/>
<feature type="compositionally biased region" description="Low complexity" evidence="9">
    <location>
        <begin position="559"/>
        <end position="574"/>
    </location>
</feature>
<evidence type="ECO:0000256" key="7">
    <source>
        <dbReference type="ARBA" id="ARBA00023014"/>
    </source>
</evidence>
<dbReference type="InterPro" id="IPR010208">
    <property type="entry name" value="Ion_transpt_RnfC/RsxC"/>
</dbReference>
<feature type="binding site" evidence="8">
    <location>
        <position position="415"/>
    </location>
    <ligand>
        <name>[4Fe-4S] cluster</name>
        <dbReference type="ChEBI" id="CHEBI:49883"/>
        <label>2</label>
    </ligand>
</feature>
<feature type="region of interest" description="Disordered" evidence="9">
    <location>
        <begin position="588"/>
        <end position="607"/>
    </location>
</feature>
<dbReference type="SUPFAM" id="SSF46548">
    <property type="entry name" value="alpha-helical ferredoxin"/>
    <property type="match status" value="1"/>
</dbReference>
<feature type="binding site" evidence="8">
    <location>
        <position position="418"/>
    </location>
    <ligand>
        <name>[4Fe-4S] cluster</name>
        <dbReference type="ChEBI" id="CHEBI:49883"/>
        <label>2</label>
    </ligand>
</feature>
<comment type="cofactor">
    <cofactor evidence="8">
        <name>[4Fe-4S] cluster</name>
        <dbReference type="ChEBI" id="CHEBI:49883"/>
    </cofactor>
    <text evidence="8">Binds 2 [4Fe-4S] clusters per subunit.</text>
</comment>
<dbReference type="GO" id="GO:0051539">
    <property type="term" value="F:4 iron, 4 sulfur cluster binding"/>
    <property type="evidence" value="ECO:0007669"/>
    <property type="project" value="UniProtKB-KW"/>
</dbReference>
<keyword evidence="12" id="KW-1185">Reference proteome</keyword>
<evidence type="ECO:0000256" key="4">
    <source>
        <dbReference type="ARBA" id="ARBA00022737"/>
    </source>
</evidence>
<keyword evidence="7 8" id="KW-0411">Iron-sulfur</keyword>
<keyword evidence="8" id="KW-0472">Membrane</keyword>
<dbReference type="Pfam" id="PF13375">
    <property type="entry name" value="RnfC_N"/>
    <property type="match status" value="1"/>
</dbReference>
<dbReference type="GO" id="GO:0005886">
    <property type="term" value="C:plasma membrane"/>
    <property type="evidence" value="ECO:0007669"/>
    <property type="project" value="UniProtKB-SubCell"/>
</dbReference>
<dbReference type="Gene3D" id="3.40.50.11540">
    <property type="entry name" value="NADH-ubiquinone oxidoreductase 51kDa subunit"/>
    <property type="match status" value="1"/>
</dbReference>
<feature type="region of interest" description="Disordered" evidence="9">
    <location>
        <begin position="636"/>
        <end position="655"/>
    </location>
</feature>
<evidence type="ECO:0000313" key="11">
    <source>
        <dbReference type="EMBL" id="RCU50406.1"/>
    </source>
</evidence>
<dbReference type="GO" id="GO:0046872">
    <property type="term" value="F:metal ion binding"/>
    <property type="evidence" value="ECO:0007669"/>
    <property type="project" value="UniProtKB-KW"/>
</dbReference>
<evidence type="ECO:0000256" key="5">
    <source>
        <dbReference type="ARBA" id="ARBA00022982"/>
    </source>
</evidence>
<dbReference type="Pfam" id="PF01512">
    <property type="entry name" value="Complex1_51K"/>
    <property type="match status" value="1"/>
</dbReference>
<feature type="compositionally biased region" description="Low complexity" evidence="9">
    <location>
        <begin position="712"/>
        <end position="735"/>
    </location>
</feature>
<feature type="binding site" evidence="8">
    <location>
        <position position="376"/>
    </location>
    <ligand>
        <name>[4Fe-4S] cluster</name>
        <dbReference type="ChEBI" id="CHEBI:49883"/>
        <label>1</label>
    </ligand>
</feature>
<reference evidence="11 12" key="1">
    <citation type="submission" date="2018-07" db="EMBL/GenBank/DDBJ databases">
        <title>Corallincola holothuriorum sp. nov., a new facultative anaerobe isolated from sea cucumber Apostichopus japonicus.</title>
        <authorList>
            <person name="Xia H."/>
        </authorList>
    </citation>
    <scope>NUCLEOTIDE SEQUENCE [LARGE SCALE GENOMIC DNA]</scope>
    <source>
        <strain evidence="11 12">C4</strain>
    </source>
</reference>
<dbReference type="EMBL" id="QPID01000004">
    <property type="protein sequence ID" value="RCU50406.1"/>
    <property type="molecule type" value="Genomic_DNA"/>
</dbReference>
<dbReference type="GO" id="GO:0009055">
    <property type="term" value="F:electron transfer activity"/>
    <property type="evidence" value="ECO:0007669"/>
    <property type="project" value="InterPro"/>
</dbReference>
<feature type="binding site" evidence="8">
    <location>
        <position position="379"/>
    </location>
    <ligand>
        <name>[4Fe-4S] cluster</name>
        <dbReference type="ChEBI" id="CHEBI:49883"/>
        <label>1</label>
    </ligand>
</feature>
<feature type="region of interest" description="Disordered" evidence="9">
    <location>
        <begin position="535"/>
        <end position="574"/>
    </location>
</feature>
<dbReference type="InterPro" id="IPR017900">
    <property type="entry name" value="4Fe4S_Fe_S_CS"/>
</dbReference>
<dbReference type="Proteomes" id="UP000252558">
    <property type="component" value="Unassembled WGS sequence"/>
</dbReference>
<dbReference type="Pfam" id="PF12838">
    <property type="entry name" value="Fer4_7"/>
    <property type="match status" value="1"/>
</dbReference>
<dbReference type="NCBIfam" id="NF003454">
    <property type="entry name" value="PRK05035.1"/>
    <property type="match status" value="1"/>
</dbReference>
<dbReference type="Pfam" id="PF10531">
    <property type="entry name" value="SLBB"/>
    <property type="match status" value="1"/>
</dbReference>
<dbReference type="AlphaFoldDB" id="A0A368NJT9"/>
<name>A0A368NJT9_9GAMM</name>
<dbReference type="InterPro" id="IPR017896">
    <property type="entry name" value="4Fe4S_Fe-S-bd"/>
</dbReference>
<gene>
    <name evidence="8" type="primary">rnfC</name>
    <name evidence="11" type="ORF">DU002_08240</name>
</gene>
<dbReference type="PROSITE" id="PS51379">
    <property type="entry name" value="4FE4S_FER_2"/>
    <property type="match status" value="2"/>
</dbReference>
<feature type="binding site" evidence="8">
    <location>
        <position position="421"/>
    </location>
    <ligand>
        <name>[4Fe-4S] cluster</name>
        <dbReference type="ChEBI" id="CHEBI:49883"/>
        <label>2</label>
    </ligand>
</feature>
<dbReference type="PROSITE" id="PS00198">
    <property type="entry name" value="4FE4S_FER_1"/>
    <property type="match status" value="1"/>
</dbReference>
<organism evidence="11 12">
    <name type="scientific">Corallincola holothuriorum</name>
    <dbReference type="NCBI Taxonomy" id="2282215"/>
    <lineage>
        <taxon>Bacteria</taxon>
        <taxon>Pseudomonadati</taxon>
        <taxon>Pseudomonadota</taxon>
        <taxon>Gammaproteobacteria</taxon>
        <taxon>Alteromonadales</taxon>
        <taxon>Psychromonadaceae</taxon>
        <taxon>Corallincola</taxon>
    </lineage>
</organism>
<dbReference type="RefSeq" id="WP_114337896.1">
    <property type="nucleotide sequence ID" value="NZ_QPID01000004.1"/>
</dbReference>
<keyword evidence="4 8" id="KW-0677">Repeat</keyword>
<comment type="similarity">
    <text evidence="8">Belongs to the 4Fe4S bacterial-type ferredoxin family. RnfC subfamily.</text>
</comment>
<evidence type="ECO:0000256" key="3">
    <source>
        <dbReference type="ARBA" id="ARBA00022723"/>
    </source>
</evidence>
<feature type="binding site" evidence="8">
    <location>
        <position position="382"/>
    </location>
    <ligand>
        <name>[4Fe-4S] cluster</name>
        <dbReference type="ChEBI" id="CHEBI:49883"/>
        <label>1</label>
    </ligand>
</feature>
<feature type="binding site" evidence="8">
    <location>
        <position position="425"/>
    </location>
    <ligand>
        <name>[4Fe-4S] cluster</name>
        <dbReference type="ChEBI" id="CHEBI:49883"/>
        <label>1</label>
    </ligand>
</feature>
<dbReference type="InterPro" id="IPR037225">
    <property type="entry name" value="Nuo51_FMN-bd_sf"/>
</dbReference>
<dbReference type="NCBIfam" id="TIGR01945">
    <property type="entry name" value="rnfC"/>
    <property type="match status" value="1"/>
</dbReference>
<evidence type="ECO:0000259" key="10">
    <source>
        <dbReference type="PROSITE" id="PS51379"/>
    </source>
</evidence>
<dbReference type="SUPFAM" id="SSF142019">
    <property type="entry name" value="Nqo1 FMN-binding domain-like"/>
    <property type="match status" value="1"/>
</dbReference>
<evidence type="ECO:0000256" key="8">
    <source>
        <dbReference type="HAMAP-Rule" id="MF_00461"/>
    </source>
</evidence>
<evidence type="ECO:0000256" key="2">
    <source>
        <dbReference type="ARBA" id="ARBA00022485"/>
    </source>
</evidence>
<proteinExistence type="inferred from homology"/>
<dbReference type="PANTHER" id="PTHR43034">
    <property type="entry name" value="ION-TRANSLOCATING OXIDOREDUCTASE COMPLEX SUBUNIT C"/>
    <property type="match status" value="1"/>
</dbReference>
<dbReference type="Gene3D" id="3.30.70.20">
    <property type="match status" value="1"/>
</dbReference>
<protein>
    <recommendedName>
        <fullName evidence="8">Ion-translocating oxidoreductase complex subunit C</fullName>
        <ecNumber evidence="8">7.-.-.-</ecNumber>
    </recommendedName>
    <alternativeName>
        <fullName evidence="8">Rnf electron transport complex subunit C</fullName>
    </alternativeName>
</protein>
<keyword evidence="1 8" id="KW-0813">Transport</keyword>
<evidence type="ECO:0000256" key="1">
    <source>
        <dbReference type="ARBA" id="ARBA00022448"/>
    </source>
</evidence>
<evidence type="ECO:0000256" key="6">
    <source>
        <dbReference type="ARBA" id="ARBA00023004"/>
    </source>
</evidence>